<accession>A0AAV1DLW1</accession>
<protein>
    <submittedName>
        <fullName evidence="5">OLC1v1007524C2</fullName>
    </submittedName>
</protein>
<dbReference type="Pfam" id="PF07765">
    <property type="entry name" value="KIP1"/>
    <property type="match status" value="1"/>
</dbReference>
<dbReference type="InterPro" id="IPR051861">
    <property type="entry name" value="NET_actin-binding_domain"/>
</dbReference>
<feature type="coiled-coil region" evidence="3">
    <location>
        <begin position="183"/>
        <end position="242"/>
    </location>
</feature>
<evidence type="ECO:0000313" key="5">
    <source>
        <dbReference type="EMBL" id="CAI9108015.1"/>
    </source>
</evidence>
<evidence type="ECO:0000256" key="3">
    <source>
        <dbReference type="SAM" id="Coils"/>
    </source>
</evidence>
<reference evidence="5" key="1">
    <citation type="submission" date="2023-03" db="EMBL/GenBank/DDBJ databases">
        <authorList>
            <person name="Julca I."/>
        </authorList>
    </citation>
    <scope>NUCLEOTIDE SEQUENCE</scope>
</reference>
<evidence type="ECO:0000313" key="6">
    <source>
        <dbReference type="Proteomes" id="UP001161247"/>
    </source>
</evidence>
<name>A0AAV1DLW1_OLDCO</name>
<dbReference type="GO" id="GO:0005774">
    <property type="term" value="C:vacuolar membrane"/>
    <property type="evidence" value="ECO:0007669"/>
    <property type="project" value="TreeGrafter"/>
</dbReference>
<proteinExistence type="inferred from homology"/>
<evidence type="ECO:0000256" key="2">
    <source>
        <dbReference type="ARBA" id="ARBA00038006"/>
    </source>
</evidence>
<dbReference type="EMBL" id="OX459122">
    <property type="protein sequence ID" value="CAI9108015.1"/>
    <property type="molecule type" value="Genomic_DNA"/>
</dbReference>
<sequence>MVEAVQKQKETTSQWWWFDRLSDSNQNQKRSSWLQFTLSELDEKTRAMLKLIEEDADSFAQRAEMYYKKRPQLISMVEEFYRTYRSLAERYDQFKSESGTPRAWVSPLSMNKCRQEKLMSHISMDKVSLYDSYSEMAYETEDYESDVDDPPEPEHELEKEGEELHRVCEETEPMEIDVSSDNNDGNKDQVIKLMEEIERLKEENRAQKEELIQKDEEKRDVIRQLTLAMDHLREENQDLRKRVVAKESPPKKKQNHHFELSKMDVLWKKFFKSS</sequence>
<organism evidence="5 6">
    <name type="scientific">Oldenlandia corymbosa var. corymbosa</name>
    <dbReference type="NCBI Taxonomy" id="529605"/>
    <lineage>
        <taxon>Eukaryota</taxon>
        <taxon>Viridiplantae</taxon>
        <taxon>Streptophyta</taxon>
        <taxon>Embryophyta</taxon>
        <taxon>Tracheophyta</taxon>
        <taxon>Spermatophyta</taxon>
        <taxon>Magnoliopsida</taxon>
        <taxon>eudicotyledons</taxon>
        <taxon>Gunneridae</taxon>
        <taxon>Pentapetalae</taxon>
        <taxon>asterids</taxon>
        <taxon>lamiids</taxon>
        <taxon>Gentianales</taxon>
        <taxon>Rubiaceae</taxon>
        <taxon>Rubioideae</taxon>
        <taxon>Spermacoceae</taxon>
        <taxon>Hedyotis-Oldenlandia complex</taxon>
        <taxon>Oldenlandia</taxon>
    </lineage>
</organism>
<keyword evidence="1 3" id="KW-0175">Coiled coil</keyword>
<dbReference type="PANTHER" id="PTHR32258">
    <property type="entry name" value="PROTEIN NETWORKED 4A"/>
    <property type="match status" value="1"/>
</dbReference>
<comment type="similarity">
    <text evidence="2">Belongs to the NET family.</text>
</comment>
<dbReference type="AlphaFoldDB" id="A0AAV1DLW1"/>
<evidence type="ECO:0000259" key="4">
    <source>
        <dbReference type="PROSITE" id="PS51774"/>
    </source>
</evidence>
<dbReference type="Proteomes" id="UP001161247">
    <property type="component" value="Chromosome 5"/>
</dbReference>
<feature type="domain" description="NAB" evidence="4">
    <location>
        <begin position="13"/>
        <end position="98"/>
    </location>
</feature>
<dbReference type="GO" id="GO:0003779">
    <property type="term" value="F:actin binding"/>
    <property type="evidence" value="ECO:0007669"/>
    <property type="project" value="InterPro"/>
</dbReference>
<dbReference type="InterPro" id="IPR011684">
    <property type="entry name" value="NAB"/>
</dbReference>
<dbReference type="PANTHER" id="PTHR32258:SF28">
    <property type="entry name" value="PROTEIN NETWORKED 3A-RELATED"/>
    <property type="match status" value="1"/>
</dbReference>
<dbReference type="PROSITE" id="PS51774">
    <property type="entry name" value="NAB"/>
    <property type="match status" value="1"/>
</dbReference>
<evidence type="ECO:0000256" key="1">
    <source>
        <dbReference type="ARBA" id="ARBA00023054"/>
    </source>
</evidence>
<keyword evidence="6" id="KW-1185">Reference proteome</keyword>
<gene>
    <name evidence="5" type="ORF">OLC1_LOCUS16187</name>
</gene>